<organism evidence="2 3">
    <name type="scientific">Thioalbus denitrificans</name>
    <dbReference type="NCBI Taxonomy" id="547122"/>
    <lineage>
        <taxon>Bacteria</taxon>
        <taxon>Pseudomonadati</taxon>
        <taxon>Pseudomonadota</taxon>
        <taxon>Gammaproteobacteria</taxon>
        <taxon>Chromatiales</taxon>
        <taxon>Ectothiorhodospiraceae</taxon>
        <taxon>Thioalbus</taxon>
    </lineage>
</organism>
<keyword evidence="1" id="KW-0732">Signal</keyword>
<name>A0A369C2H8_9GAMM</name>
<dbReference type="EMBL" id="QPJY01000008">
    <property type="protein sequence ID" value="RCX27993.1"/>
    <property type="molecule type" value="Genomic_DNA"/>
</dbReference>
<feature type="chain" id="PRO_5016984332" evidence="1">
    <location>
        <begin position="19"/>
        <end position="261"/>
    </location>
</feature>
<comment type="caution">
    <text evidence="2">The sequence shown here is derived from an EMBL/GenBank/DDBJ whole genome shotgun (WGS) entry which is preliminary data.</text>
</comment>
<protein>
    <submittedName>
        <fullName evidence="2">Type-F conjugative transfer system pilin assembly protein TrbC</fullName>
    </submittedName>
</protein>
<dbReference type="OrthoDB" id="6139428at2"/>
<dbReference type="InterPro" id="IPR014113">
    <property type="entry name" value="T4SS_TrbC_subgr"/>
</dbReference>
<accession>A0A369C2H8</accession>
<dbReference type="InterPro" id="IPR019106">
    <property type="entry name" value="T4SS_TrbC"/>
</dbReference>
<reference evidence="2 3" key="1">
    <citation type="submission" date="2018-07" db="EMBL/GenBank/DDBJ databases">
        <title>Genomic Encyclopedia of Type Strains, Phase IV (KMG-IV): sequencing the most valuable type-strain genomes for metagenomic binning, comparative biology and taxonomic classification.</title>
        <authorList>
            <person name="Goeker M."/>
        </authorList>
    </citation>
    <scope>NUCLEOTIDE SEQUENCE [LARGE SCALE GENOMIC DNA]</scope>
    <source>
        <strain evidence="2 3">DSM 26407</strain>
    </source>
</reference>
<keyword evidence="3" id="KW-1185">Reference proteome</keyword>
<dbReference type="NCBIfam" id="TIGR02742">
    <property type="entry name" value="TrbC_Ftype"/>
    <property type="match status" value="1"/>
</dbReference>
<sequence length="261" mass="27062">MLRILTLLLLLAPALSGAGETPSGAVREAARRQSAGAISEALEQLEAPVDAERQAQAHSDIEAARTAVSQGPGVDPSAALPDLDPAALEQARTDIRALLADPALGLAEASGGRETAPAPIVFVSLSMPEAALRTLLRSDTVATLALRGMVENSMARTVARLAELAGIDLEASAAPDAPRWPALVIDPTLFQRFEVGAVPAFVLPLEPPGACSNTRCETPPHVKVAGDVTLDYALGVMAREAASARARELARHWLGRLGEGG</sequence>
<dbReference type="Proteomes" id="UP000252707">
    <property type="component" value="Unassembled WGS sequence"/>
</dbReference>
<gene>
    <name evidence="2" type="ORF">DFQ59_10821</name>
</gene>
<dbReference type="RefSeq" id="WP_114280417.1">
    <property type="nucleotide sequence ID" value="NZ_QPJY01000008.1"/>
</dbReference>
<dbReference type="Pfam" id="PF09673">
    <property type="entry name" value="TrbC_Ftype"/>
    <property type="match status" value="1"/>
</dbReference>
<evidence type="ECO:0000256" key="1">
    <source>
        <dbReference type="SAM" id="SignalP"/>
    </source>
</evidence>
<evidence type="ECO:0000313" key="2">
    <source>
        <dbReference type="EMBL" id="RCX27993.1"/>
    </source>
</evidence>
<evidence type="ECO:0000313" key="3">
    <source>
        <dbReference type="Proteomes" id="UP000252707"/>
    </source>
</evidence>
<feature type="signal peptide" evidence="1">
    <location>
        <begin position="1"/>
        <end position="18"/>
    </location>
</feature>
<proteinExistence type="predicted"/>
<dbReference type="AlphaFoldDB" id="A0A369C2H8"/>